<proteinExistence type="predicted"/>
<dbReference type="AlphaFoldDB" id="I3E5P9"/>
<sequence length="91" mass="10437">MGYILPAGHDQYYQYAIRELGNSGHSIQFMPIARINREGTGIIPYQAFSAYKKVFTQKEIAPSIKNNIIRKTIEKTYAEVTGKGKYFCERI</sequence>
<protein>
    <submittedName>
        <fullName evidence="1">Uncharacterized protein</fullName>
    </submittedName>
</protein>
<evidence type="ECO:0000313" key="2">
    <source>
        <dbReference type="Proteomes" id="UP000010523"/>
    </source>
</evidence>
<reference evidence="1 2" key="1">
    <citation type="journal article" date="2012" name="Appl. Environ. Microbiol.">
        <title>Genome Sequence of Thermotolerant Bacillus methanolicus: Features and Regulation Related to Methylotrophy and Production of L-Lysine and L-Glutamate from Methanol.</title>
        <authorList>
            <person name="Heggeset T.M."/>
            <person name="Krog A."/>
            <person name="Balzer S."/>
            <person name="Wentzel A."/>
            <person name="Ellingsen T.E."/>
            <person name="Brautaset T."/>
        </authorList>
    </citation>
    <scope>NUCLEOTIDE SEQUENCE [LARGE SCALE GENOMIC DNA]</scope>
    <source>
        <strain evidence="1 2">PB1</strain>
    </source>
</reference>
<evidence type="ECO:0000313" key="1">
    <source>
        <dbReference type="EMBL" id="EIJ81820.1"/>
    </source>
</evidence>
<dbReference type="Proteomes" id="UP000010523">
    <property type="component" value="Unassembled WGS sequence"/>
</dbReference>
<keyword evidence="2" id="KW-1185">Reference proteome</keyword>
<gene>
    <name evidence="1" type="ORF">PB1_02735</name>
</gene>
<dbReference type="PATRIC" id="fig|997296.3.peg.608"/>
<dbReference type="OrthoDB" id="2706316at2"/>
<accession>I3E5P9</accession>
<comment type="caution">
    <text evidence="1">The sequence shown here is derived from an EMBL/GenBank/DDBJ whole genome shotgun (WGS) entry which is preliminary data.</text>
</comment>
<dbReference type="RefSeq" id="WP_003350572.1">
    <property type="nucleotide sequence ID" value="NZ_AFEU01000001.1"/>
</dbReference>
<organism evidence="1 2">
    <name type="scientific">Bacillus methanolicus PB1</name>
    <dbReference type="NCBI Taxonomy" id="997296"/>
    <lineage>
        <taxon>Bacteria</taxon>
        <taxon>Bacillati</taxon>
        <taxon>Bacillota</taxon>
        <taxon>Bacilli</taxon>
        <taxon>Bacillales</taxon>
        <taxon>Bacillaceae</taxon>
        <taxon>Bacillus</taxon>
    </lineage>
</organism>
<name>I3E5P9_BACMT</name>
<dbReference type="EMBL" id="AFEU01000001">
    <property type="protein sequence ID" value="EIJ81820.1"/>
    <property type="molecule type" value="Genomic_DNA"/>
</dbReference>